<dbReference type="RefSeq" id="WP_125118122.1">
    <property type="nucleotide sequence ID" value="NZ_AP019309.1"/>
</dbReference>
<name>A0A3G9J1T9_9FIRM</name>
<organism evidence="1 2">
    <name type="scientific">Intestinibaculum porci</name>
    <dbReference type="NCBI Taxonomy" id="2487118"/>
    <lineage>
        <taxon>Bacteria</taxon>
        <taxon>Bacillati</taxon>
        <taxon>Bacillota</taxon>
        <taxon>Erysipelotrichia</taxon>
        <taxon>Erysipelotrichales</taxon>
        <taxon>Erysipelotrichaceae</taxon>
        <taxon>Intestinibaculum</taxon>
    </lineage>
</organism>
<dbReference type="InParanoid" id="A0A3G9J1T9"/>
<dbReference type="EMBL" id="AP019309">
    <property type="protein sequence ID" value="BBH25147.1"/>
    <property type="molecule type" value="Genomic_DNA"/>
</dbReference>
<sequence length="273" mass="31059">MKMNTGKAIILILVIYGIASSAFGDTVGAMAALAFFLYLVFFKKVKGQEKVLDYTKRGGLEVAQVDALYRQYSPIIENYKTTPLSMFMETLHKSEQQVVNDLNSLLLAGRFQQANISEGQFVVEENEEERFVQKEEKQPEIFTIIDGLLPLVKNKEVYGAILSIQEDCHLMLNETFQSEIEESAMNKFNTFYLPKTIEQLVYYKKLLSKSSLSDQQHNAMISVEGAIISISHIFKDYVESVDSAEAFDMEAEAKAIKQMADSDRPHQDFDWRA</sequence>
<protein>
    <recommendedName>
        <fullName evidence="3">5-bromo-4-chloroindolyl phosphate hydrolysis protein</fullName>
    </recommendedName>
</protein>
<dbReference type="KEGG" id="ebm:SG0102_00810"/>
<dbReference type="AlphaFoldDB" id="A0A3G9J1T9"/>
<reference evidence="1 2" key="1">
    <citation type="submission" date="2018-11" db="EMBL/GenBank/DDBJ databases">
        <title>Novel Erysipelotrichaceae bacterium isolated from small intestine of a swine.</title>
        <authorList>
            <person name="Kim J.S."/>
            <person name="Choe H."/>
            <person name="Lee Y.R."/>
            <person name="Kim K.M."/>
            <person name="Park D.S."/>
        </authorList>
    </citation>
    <scope>NUCLEOTIDE SEQUENCE [LARGE SCALE GENOMIC DNA]</scope>
    <source>
        <strain evidence="1 2">SG0102</strain>
    </source>
</reference>
<evidence type="ECO:0008006" key="3">
    <source>
        <dbReference type="Google" id="ProtNLM"/>
    </source>
</evidence>
<evidence type="ECO:0000313" key="2">
    <source>
        <dbReference type="Proteomes" id="UP000268059"/>
    </source>
</evidence>
<proteinExistence type="predicted"/>
<accession>A0A3G9J1T9</accession>
<keyword evidence="2" id="KW-1185">Reference proteome</keyword>
<gene>
    <name evidence="1" type="ORF">SG0102_00810</name>
</gene>
<evidence type="ECO:0000313" key="1">
    <source>
        <dbReference type="EMBL" id="BBH25147.1"/>
    </source>
</evidence>
<dbReference type="Proteomes" id="UP000268059">
    <property type="component" value="Chromosome"/>
</dbReference>